<dbReference type="GO" id="GO:0047134">
    <property type="term" value="F:protein-disulfide reductase [NAD(P)H] activity"/>
    <property type="evidence" value="ECO:0007669"/>
    <property type="project" value="UniProtKB-ARBA"/>
</dbReference>
<dbReference type="PANTHER" id="PTHR12452">
    <property type="entry name" value="42-9-9 PROTEIN-RELATED"/>
    <property type="match status" value="1"/>
</dbReference>
<evidence type="ECO:0000256" key="1">
    <source>
        <dbReference type="ARBA" id="ARBA00004496"/>
    </source>
</evidence>
<keyword evidence="4" id="KW-0963">Cytoplasm</keyword>
<evidence type="ECO:0000256" key="2">
    <source>
        <dbReference type="ARBA" id="ARBA00008987"/>
    </source>
</evidence>
<dbReference type="Pfam" id="PF06110">
    <property type="entry name" value="TXD17-like_Trx"/>
    <property type="match status" value="1"/>
</dbReference>
<feature type="domain" description="Thioredoxin" evidence="7">
    <location>
        <begin position="7"/>
        <end position="123"/>
    </location>
</feature>
<dbReference type="CDD" id="cd02952">
    <property type="entry name" value="TRP14_like"/>
    <property type="match status" value="1"/>
</dbReference>
<evidence type="ECO:0000256" key="3">
    <source>
        <dbReference type="ARBA" id="ARBA00016949"/>
    </source>
</evidence>
<dbReference type="AlphaFoldDB" id="A0ABD1E8I2"/>
<dbReference type="EMBL" id="JBDJPC010000009">
    <property type="protein sequence ID" value="KAL1490977.1"/>
    <property type="molecule type" value="Genomic_DNA"/>
</dbReference>
<evidence type="ECO:0000256" key="4">
    <source>
        <dbReference type="ARBA" id="ARBA00022490"/>
    </source>
</evidence>
<comment type="similarity">
    <text evidence="2">Belongs to the thioredoxin family.</text>
</comment>
<dbReference type="PANTHER" id="PTHR12452:SF0">
    <property type="entry name" value="THIOREDOXIN DOMAIN-CONTAINING PROTEIN 17"/>
    <property type="match status" value="1"/>
</dbReference>
<comment type="subcellular location">
    <subcellularLocation>
        <location evidence="1">Cytoplasm</location>
    </subcellularLocation>
</comment>
<keyword evidence="6" id="KW-0676">Redox-active center</keyword>
<dbReference type="Gene3D" id="3.40.30.10">
    <property type="entry name" value="Glutaredoxin"/>
    <property type="match status" value="1"/>
</dbReference>
<gene>
    <name evidence="8" type="ORF">ABEB36_011644</name>
</gene>
<evidence type="ECO:0000259" key="7">
    <source>
        <dbReference type="Pfam" id="PF06110"/>
    </source>
</evidence>
<evidence type="ECO:0000313" key="8">
    <source>
        <dbReference type="EMBL" id="KAL1490977.1"/>
    </source>
</evidence>
<accession>A0ABD1E8I2</accession>
<evidence type="ECO:0000256" key="6">
    <source>
        <dbReference type="ARBA" id="ARBA00023284"/>
    </source>
</evidence>
<dbReference type="InterPro" id="IPR036249">
    <property type="entry name" value="Thioredoxin-like_sf"/>
</dbReference>
<keyword evidence="5" id="KW-1015">Disulfide bond</keyword>
<reference evidence="8 9" key="1">
    <citation type="submission" date="2024-05" db="EMBL/GenBank/DDBJ databases">
        <title>Genetic variation in Jamaican populations of the coffee berry borer (Hypothenemus hampei).</title>
        <authorList>
            <person name="Errbii M."/>
            <person name="Myrie A."/>
        </authorList>
    </citation>
    <scope>NUCLEOTIDE SEQUENCE [LARGE SCALE GENOMIC DNA]</scope>
    <source>
        <strain evidence="8">JA-Hopewell-2020-01-JO</strain>
        <tissue evidence="8">Whole body</tissue>
    </source>
</reference>
<comment type="caution">
    <text evidence="8">The sequence shown here is derived from an EMBL/GenBank/DDBJ whole genome shotgun (WGS) entry which is preliminary data.</text>
</comment>
<organism evidence="8 9">
    <name type="scientific">Hypothenemus hampei</name>
    <name type="common">Coffee berry borer</name>
    <dbReference type="NCBI Taxonomy" id="57062"/>
    <lineage>
        <taxon>Eukaryota</taxon>
        <taxon>Metazoa</taxon>
        <taxon>Ecdysozoa</taxon>
        <taxon>Arthropoda</taxon>
        <taxon>Hexapoda</taxon>
        <taxon>Insecta</taxon>
        <taxon>Pterygota</taxon>
        <taxon>Neoptera</taxon>
        <taxon>Endopterygota</taxon>
        <taxon>Coleoptera</taxon>
        <taxon>Polyphaga</taxon>
        <taxon>Cucujiformia</taxon>
        <taxon>Curculionidae</taxon>
        <taxon>Scolytinae</taxon>
        <taxon>Hypothenemus</taxon>
    </lineage>
</organism>
<keyword evidence="9" id="KW-1185">Reference proteome</keyword>
<sequence length="128" mass="14811">MVIKHHVQGYDDFLEFFKSFDIKNQLVHVYFTGSKDASGVSWCPDCNTAWPIIEKELAALPADSHFVLVEVGDRDFWKDPKCPFRTDPKTKLLVIPTLKRWNEPQKLEGEQCEKSELVSMLFTFADDD</sequence>
<protein>
    <recommendedName>
        <fullName evidence="3">Thioredoxin domain-containing protein 17</fullName>
    </recommendedName>
</protein>
<evidence type="ECO:0000256" key="5">
    <source>
        <dbReference type="ARBA" id="ARBA00023157"/>
    </source>
</evidence>
<dbReference type="SUPFAM" id="SSF52833">
    <property type="entry name" value="Thioredoxin-like"/>
    <property type="match status" value="1"/>
</dbReference>
<dbReference type="Proteomes" id="UP001566132">
    <property type="component" value="Unassembled WGS sequence"/>
</dbReference>
<evidence type="ECO:0000313" key="9">
    <source>
        <dbReference type="Proteomes" id="UP001566132"/>
    </source>
</evidence>
<dbReference type="FunFam" id="3.40.30.10:FF:000124">
    <property type="entry name" value="Thioredoxin domain-containing 17"/>
    <property type="match status" value="1"/>
</dbReference>
<dbReference type="InterPro" id="IPR010357">
    <property type="entry name" value="TXNDC17_dom"/>
</dbReference>
<dbReference type="GO" id="GO:0005737">
    <property type="term" value="C:cytoplasm"/>
    <property type="evidence" value="ECO:0007669"/>
    <property type="project" value="UniProtKB-SubCell"/>
</dbReference>
<dbReference type="InterPro" id="IPR045108">
    <property type="entry name" value="TXNDC17-like"/>
</dbReference>
<proteinExistence type="inferred from homology"/>
<name>A0ABD1E8I2_HYPHA</name>